<feature type="transmembrane region" description="Helical" evidence="4">
    <location>
        <begin position="76"/>
        <end position="97"/>
    </location>
</feature>
<dbReference type="PANTHER" id="PTHR48043">
    <property type="entry name" value="EG:EG0003.4 PROTEIN-RELATED"/>
    <property type="match status" value="1"/>
</dbReference>
<dbReference type="Proteomes" id="UP000478052">
    <property type="component" value="Unassembled WGS sequence"/>
</dbReference>
<organism evidence="5 6">
    <name type="scientific">Aphis craccivora</name>
    <name type="common">Cowpea aphid</name>
    <dbReference type="NCBI Taxonomy" id="307492"/>
    <lineage>
        <taxon>Eukaryota</taxon>
        <taxon>Metazoa</taxon>
        <taxon>Ecdysozoa</taxon>
        <taxon>Arthropoda</taxon>
        <taxon>Hexapoda</taxon>
        <taxon>Insecta</taxon>
        <taxon>Pterygota</taxon>
        <taxon>Neoptera</taxon>
        <taxon>Paraneoptera</taxon>
        <taxon>Hemiptera</taxon>
        <taxon>Sternorrhyncha</taxon>
        <taxon>Aphidomorpha</taxon>
        <taxon>Aphidoidea</taxon>
        <taxon>Aphididae</taxon>
        <taxon>Aphidini</taxon>
        <taxon>Aphis</taxon>
        <taxon>Aphis</taxon>
    </lineage>
</organism>
<name>A0A6G0YRT5_APHCR</name>
<keyword evidence="2" id="KW-0328">Glycosyltransferase</keyword>
<comment type="caution">
    <text evidence="5">The sequence shown here is derived from an EMBL/GenBank/DDBJ whole genome shotgun (WGS) entry which is preliminary data.</text>
</comment>
<dbReference type="Pfam" id="PF00201">
    <property type="entry name" value="UDPGT"/>
    <property type="match status" value="1"/>
</dbReference>
<sequence length="117" mass="13828">MAISMDLMSITRDNLLRNILELFNDEKYTKNAETASKIFKDRPMSQAESVVYWTEYILRHKGAQHLKSHALNLKWYQYYLLDVLTLVFIFISVVILITTKMFKSINKIYGLIFSKKL</sequence>
<keyword evidence="4" id="KW-0812">Transmembrane</keyword>
<keyword evidence="4" id="KW-1133">Transmembrane helix</keyword>
<dbReference type="SUPFAM" id="SSF53756">
    <property type="entry name" value="UDP-Glycosyltransferase/glycogen phosphorylase"/>
    <property type="match status" value="1"/>
</dbReference>
<reference evidence="5 6" key="1">
    <citation type="submission" date="2019-08" db="EMBL/GenBank/DDBJ databases">
        <title>Whole genome of Aphis craccivora.</title>
        <authorList>
            <person name="Voronova N.V."/>
            <person name="Shulinski R.S."/>
            <person name="Bandarenka Y.V."/>
            <person name="Zhorov D.G."/>
            <person name="Warner D."/>
        </authorList>
    </citation>
    <scope>NUCLEOTIDE SEQUENCE [LARGE SCALE GENOMIC DNA]</scope>
    <source>
        <strain evidence="5">180601</strain>
        <tissue evidence="5">Whole Body</tissue>
    </source>
</reference>
<dbReference type="PANTHER" id="PTHR48043:SF145">
    <property type="entry name" value="FI06409P-RELATED"/>
    <property type="match status" value="1"/>
</dbReference>
<evidence type="ECO:0000256" key="3">
    <source>
        <dbReference type="ARBA" id="ARBA00022679"/>
    </source>
</evidence>
<evidence type="ECO:0000313" key="5">
    <source>
        <dbReference type="EMBL" id="KAF0760312.1"/>
    </source>
</evidence>
<evidence type="ECO:0000256" key="1">
    <source>
        <dbReference type="ARBA" id="ARBA00009995"/>
    </source>
</evidence>
<keyword evidence="6" id="KW-1185">Reference proteome</keyword>
<dbReference type="InterPro" id="IPR050271">
    <property type="entry name" value="UDP-glycosyltransferase"/>
</dbReference>
<dbReference type="AlphaFoldDB" id="A0A6G0YRT5"/>
<gene>
    <name evidence="5" type="ORF">FWK35_00020750</name>
</gene>
<evidence type="ECO:0000256" key="4">
    <source>
        <dbReference type="SAM" id="Phobius"/>
    </source>
</evidence>
<evidence type="ECO:0000313" key="6">
    <source>
        <dbReference type="Proteomes" id="UP000478052"/>
    </source>
</evidence>
<dbReference type="OrthoDB" id="5835829at2759"/>
<keyword evidence="4" id="KW-0472">Membrane</keyword>
<dbReference type="GO" id="GO:0008194">
    <property type="term" value="F:UDP-glycosyltransferase activity"/>
    <property type="evidence" value="ECO:0007669"/>
    <property type="project" value="InterPro"/>
</dbReference>
<comment type="similarity">
    <text evidence="1">Belongs to the UDP-glycosyltransferase family.</text>
</comment>
<proteinExistence type="inferred from homology"/>
<dbReference type="InterPro" id="IPR002213">
    <property type="entry name" value="UDP_glucos_trans"/>
</dbReference>
<evidence type="ECO:0000256" key="2">
    <source>
        <dbReference type="ARBA" id="ARBA00022676"/>
    </source>
</evidence>
<dbReference type="EMBL" id="VUJU01002719">
    <property type="protein sequence ID" value="KAF0760312.1"/>
    <property type="molecule type" value="Genomic_DNA"/>
</dbReference>
<keyword evidence="3 5" id="KW-0808">Transferase</keyword>
<protein>
    <submittedName>
        <fullName evidence="5">UDP-glucuronosyltransferase 2B20-like</fullName>
    </submittedName>
</protein>
<accession>A0A6G0YRT5</accession>